<evidence type="ECO:0000313" key="2">
    <source>
        <dbReference type="Proteomes" id="UP000010366"/>
    </source>
</evidence>
<reference evidence="1 2" key="1">
    <citation type="submission" date="2012-05" db="EMBL/GenBank/DDBJ databases">
        <title>Finished chromosome of genome of Chamaesiphon sp. PCC 6605.</title>
        <authorList>
            <consortium name="US DOE Joint Genome Institute"/>
            <person name="Gugger M."/>
            <person name="Coursin T."/>
            <person name="Rippka R."/>
            <person name="Tandeau De Marsac N."/>
            <person name="Huntemann M."/>
            <person name="Wei C.-L."/>
            <person name="Han J."/>
            <person name="Detter J.C."/>
            <person name="Han C."/>
            <person name="Tapia R."/>
            <person name="Chen A."/>
            <person name="Kyrpides N."/>
            <person name="Mavromatis K."/>
            <person name="Markowitz V."/>
            <person name="Szeto E."/>
            <person name="Ivanova N."/>
            <person name="Pagani I."/>
            <person name="Pati A."/>
            <person name="Goodwin L."/>
            <person name="Nordberg H.P."/>
            <person name="Cantor M.N."/>
            <person name="Hua S.X."/>
            <person name="Woyke T."/>
            <person name="Kerfeld C.A."/>
        </authorList>
    </citation>
    <scope>NUCLEOTIDE SEQUENCE [LARGE SCALE GENOMIC DNA]</scope>
    <source>
        <strain evidence="2">ATCC 27169 / PCC 6605</strain>
    </source>
</reference>
<gene>
    <name evidence="1" type="ORF">Cha6605_3187</name>
</gene>
<dbReference type="Proteomes" id="UP000010366">
    <property type="component" value="Chromosome"/>
</dbReference>
<keyword evidence="2" id="KW-1185">Reference proteome</keyword>
<dbReference type="OrthoDB" id="177829at1117"/>
<proteinExistence type="predicted"/>
<dbReference type="EMBL" id="CP003600">
    <property type="protein sequence ID" value="AFY94199.1"/>
    <property type="molecule type" value="Genomic_DNA"/>
</dbReference>
<dbReference type="AlphaFoldDB" id="K9UJ17"/>
<dbReference type="HOGENOM" id="CLU_2166480_0_0_3"/>
<accession>K9UJ17</accession>
<sequence length="110" mass="12454">MNEDLQKLHLEAGLKVGKDKTCGNKIDYESEDTAAIVFTTLMLLGFVLKTNLHTECRYVGKTIISFDGSLETRCVQFSVWVAETAKIYKYLQKNILTTAKITECSVYINH</sequence>
<protein>
    <submittedName>
        <fullName evidence="1">Uncharacterized protein</fullName>
    </submittedName>
</protein>
<dbReference type="KEGG" id="cmp:Cha6605_3187"/>
<dbReference type="RefSeq" id="WP_015160338.1">
    <property type="nucleotide sequence ID" value="NC_019697.1"/>
</dbReference>
<evidence type="ECO:0000313" key="1">
    <source>
        <dbReference type="EMBL" id="AFY94199.1"/>
    </source>
</evidence>
<name>K9UJ17_CHAP6</name>
<dbReference type="STRING" id="1173020.Cha6605_3187"/>
<organism evidence="1 2">
    <name type="scientific">Chamaesiphon minutus (strain ATCC 27169 / PCC 6605)</name>
    <dbReference type="NCBI Taxonomy" id="1173020"/>
    <lineage>
        <taxon>Bacteria</taxon>
        <taxon>Bacillati</taxon>
        <taxon>Cyanobacteriota</taxon>
        <taxon>Cyanophyceae</taxon>
        <taxon>Gomontiellales</taxon>
        <taxon>Chamaesiphonaceae</taxon>
        <taxon>Chamaesiphon</taxon>
    </lineage>
</organism>